<evidence type="ECO:0000259" key="3">
    <source>
        <dbReference type="Pfam" id="PF25055"/>
    </source>
</evidence>
<accession>A0ABR2EYQ4</accession>
<organism evidence="4 5">
    <name type="scientific">Hibiscus sabdariffa</name>
    <name type="common">roselle</name>
    <dbReference type="NCBI Taxonomy" id="183260"/>
    <lineage>
        <taxon>Eukaryota</taxon>
        <taxon>Viridiplantae</taxon>
        <taxon>Streptophyta</taxon>
        <taxon>Embryophyta</taxon>
        <taxon>Tracheophyta</taxon>
        <taxon>Spermatophyta</taxon>
        <taxon>Magnoliopsida</taxon>
        <taxon>eudicotyledons</taxon>
        <taxon>Gunneridae</taxon>
        <taxon>Pentapetalae</taxon>
        <taxon>rosids</taxon>
        <taxon>malvids</taxon>
        <taxon>Malvales</taxon>
        <taxon>Malvaceae</taxon>
        <taxon>Malvoideae</taxon>
        <taxon>Hibiscus</taxon>
    </lineage>
</organism>
<proteinExistence type="predicted"/>
<keyword evidence="1" id="KW-0677">Repeat</keyword>
<dbReference type="Gene3D" id="1.20.930.20">
    <property type="entry name" value="Adaptor protein Cbl, N-terminal domain"/>
    <property type="match status" value="1"/>
</dbReference>
<dbReference type="InterPro" id="IPR011989">
    <property type="entry name" value="ARM-like"/>
</dbReference>
<dbReference type="Gene3D" id="1.25.10.10">
    <property type="entry name" value="Leucine-rich Repeat Variant"/>
    <property type="match status" value="2"/>
</dbReference>
<dbReference type="PANTHER" id="PTHR46168">
    <property type="entry name" value="ARMADILLO REPEAT ONLY 4"/>
    <property type="match status" value="1"/>
</dbReference>
<sequence>MLGWEAKIQIQALLDLLSSGEEVCSAVHKAKSFKAECGEVGKLVNQLSQMLKTLLRYINLASAPLYLCPLRCILAEAKLHFELALAVVHKCKRRRSFIWRLFTSCTATQFGELYDCLKASIEDLEWLLSIYVGGCCSTAYKKSSKYLVWSCVAAVKMRHELDDRVQAAESLALLARKKDEYKNIIYEEGGLPPLQKLLRENITLEAQIKVAKTLCLLVNEKEIEMDQMVIMKEIVSTILSHLSRTSPVWDQIEAANLVASIAEHNPEVKEYQLIRENVMWRLVSLLSSANDHSPSSVNLQLELSCSKALLILVRQSVRNCTTFAETKGMLCLAKLLETEKNELQYNCLMIIREITVIAESNKDFRHSAFKSSSPASNAIVNELLRVIEEYDTTKLRIPTNESVDSLARSFPAKESHVVSPLVALLGDTDREVATEASIALQKFVRSTNHLRSKHSKSIIEFNGVPLIMKLLHDDGDKKLQSHGLALLCHLAEHDDNRNVLINAGALNALQTTGRAVAGEHQELEPLVSKAISKLQSNNTEKNEESDSSPGFKQIITEKRQALFKFMRRQLKLLQDLTVYLPGILNLLQETRKMGISGAKRSLKNRKIRGVKKAKNLELSSARRSVMDSWKMIQSMEKKEIRRRFGYIIHKTIFQVRVFGFLLDPEFFGRVFFFFRIQVLEVRANLQFRHRSKPF</sequence>
<dbReference type="PANTHER" id="PTHR46168:SF12">
    <property type="entry name" value="ARMADILLO REPEAT ONLY 4-LIKE PROTEIN"/>
    <property type="match status" value="1"/>
</dbReference>
<feature type="repeat" description="ARM" evidence="2">
    <location>
        <begin position="462"/>
        <end position="505"/>
    </location>
</feature>
<comment type="caution">
    <text evidence="4">The sequence shown here is derived from an EMBL/GenBank/DDBJ whole genome shotgun (WGS) entry which is preliminary data.</text>
</comment>
<reference evidence="4 5" key="1">
    <citation type="journal article" date="2024" name="G3 (Bethesda)">
        <title>Genome assembly of Hibiscus sabdariffa L. provides insights into metabolisms of medicinal natural products.</title>
        <authorList>
            <person name="Kim T."/>
        </authorList>
    </citation>
    <scope>NUCLEOTIDE SEQUENCE [LARGE SCALE GENOMIC DNA]</scope>
    <source>
        <strain evidence="4">TK-2024</strain>
        <tissue evidence="4">Old leaves</tissue>
    </source>
</reference>
<protein>
    <recommendedName>
        <fullName evidence="3">DUF7792 domain-containing protein</fullName>
    </recommendedName>
</protein>
<gene>
    <name evidence="4" type="ORF">V6N12_006388</name>
</gene>
<dbReference type="Proteomes" id="UP001472677">
    <property type="component" value="Unassembled WGS sequence"/>
</dbReference>
<dbReference type="InterPro" id="IPR056694">
    <property type="entry name" value="DUF7792"/>
</dbReference>
<evidence type="ECO:0000313" key="5">
    <source>
        <dbReference type="Proteomes" id="UP001472677"/>
    </source>
</evidence>
<dbReference type="InterPro" id="IPR036537">
    <property type="entry name" value="Adaptor_Cbl_N_dom_sf"/>
</dbReference>
<dbReference type="SUPFAM" id="SSF48371">
    <property type="entry name" value="ARM repeat"/>
    <property type="match status" value="1"/>
</dbReference>
<dbReference type="EMBL" id="JBBPBM010000009">
    <property type="protein sequence ID" value="KAK8567817.1"/>
    <property type="molecule type" value="Genomic_DNA"/>
</dbReference>
<name>A0ABR2EYQ4_9ROSI</name>
<evidence type="ECO:0000313" key="4">
    <source>
        <dbReference type="EMBL" id="KAK8567817.1"/>
    </source>
</evidence>
<feature type="domain" description="DUF7792" evidence="3">
    <location>
        <begin position="12"/>
        <end position="131"/>
    </location>
</feature>
<evidence type="ECO:0000256" key="1">
    <source>
        <dbReference type="ARBA" id="ARBA00022737"/>
    </source>
</evidence>
<keyword evidence="5" id="KW-1185">Reference proteome</keyword>
<dbReference type="Pfam" id="PF25055">
    <property type="entry name" value="DUF7792"/>
    <property type="match status" value="1"/>
</dbReference>
<dbReference type="PROSITE" id="PS50176">
    <property type="entry name" value="ARM_REPEAT"/>
    <property type="match status" value="1"/>
</dbReference>
<dbReference type="InterPro" id="IPR016024">
    <property type="entry name" value="ARM-type_fold"/>
</dbReference>
<dbReference type="SMART" id="SM00185">
    <property type="entry name" value="ARM"/>
    <property type="match status" value="4"/>
</dbReference>
<dbReference type="InterPro" id="IPR000225">
    <property type="entry name" value="Armadillo"/>
</dbReference>
<evidence type="ECO:0000256" key="2">
    <source>
        <dbReference type="PROSITE-ProRule" id="PRU00259"/>
    </source>
</evidence>